<protein>
    <submittedName>
        <fullName evidence="2">Uncharacterized protein</fullName>
    </submittedName>
</protein>
<keyword evidence="1" id="KW-0812">Transmembrane</keyword>
<dbReference type="AlphaFoldDB" id="A0AAV8W3D1"/>
<accession>A0AAV8W3D1</accession>
<comment type="caution">
    <text evidence="2">The sequence shown here is derived from an EMBL/GenBank/DDBJ whole genome shotgun (WGS) entry which is preliminary data.</text>
</comment>
<keyword evidence="1" id="KW-0472">Membrane</keyword>
<keyword evidence="3" id="KW-1185">Reference proteome</keyword>
<evidence type="ECO:0000313" key="2">
    <source>
        <dbReference type="EMBL" id="KAJ8921182.1"/>
    </source>
</evidence>
<feature type="transmembrane region" description="Helical" evidence="1">
    <location>
        <begin position="12"/>
        <end position="31"/>
    </location>
</feature>
<evidence type="ECO:0000313" key="3">
    <source>
        <dbReference type="Proteomes" id="UP001159042"/>
    </source>
</evidence>
<proteinExistence type="predicted"/>
<keyword evidence="1" id="KW-1133">Transmembrane helix</keyword>
<reference evidence="2 3" key="1">
    <citation type="journal article" date="2023" name="Insect Mol. Biol.">
        <title>Genome sequencing provides insights into the evolution of gene families encoding plant cell wall-degrading enzymes in longhorned beetles.</title>
        <authorList>
            <person name="Shin N.R."/>
            <person name="Okamura Y."/>
            <person name="Kirsch R."/>
            <person name="Pauchet Y."/>
        </authorList>
    </citation>
    <scope>NUCLEOTIDE SEQUENCE [LARGE SCALE GENOMIC DNA]</scope>
    <source>
        <strain evidence="2">EAD_L_NR</strain>
    </source>
</reference>
<dbReference type="EMBL" id="JANEYG010000011">
    <property type="protein sequence ID" value="KAJ8921182.1"/>
    <property type="molecule type" value="Genomic_DNA"/>
</dbReference>
<name>A0AAV8W3D1_9CUCU</name>
<sequence length="61" mass="6815">MFLKPSAAHENMTIAIGSMSMIFSFVLVYFIKSRSHILFTPLIPTEAPADCYFSSLPITTE</sequence>
<organism evidence="2 3">
    <name type="scientific">Exocentrus adspersus</name>
    <dbReference type="NCBI Taxonomy" id="1586481"/>
    <lineage>
        <taxon>Eukaryota</taxon>
        <taxon>Metazoa</taxon>
        <taxon>Ecdysozoa</taxon>
        <taxon>Arthropoda</taxon>
        <taxon>Hexapoda</taxon>
        <taxon>Insecta</taxon>
        <taxon>Pterygota</taxon>
        <taxon>Neoptera</taxon>
        <taxon>Endopterygota</taxon>
        <taxon>Coleoptera</taxon>
        <taxon>Polyphaga</taxon>
        <taxon>Cucujiformia</taxon>
        <taxon>Chrysomeloidea</taxon>
        <taxon>Cerambycidae</taxon>
        <taxon>Lamiinae</taxon>
        <taxon>Acanthocinini</taxon>
        <taxon>Exocentrus</taxon>
    </lineage>
</organism>
<dbReference type="Proteomes" id="UP001159042">
    <property type="component" value="Unassembled WGS sequence"/>
</dbReference>
<evidence type="ECO:0000256" key="1">
    <source>
        <dbReference type="SAM" id="Phobius"/>
    </source>
</evidence>
<gene>
    <name evidence="2" type="ORF">NQ315_013654</name>
</gene>